<keyword evidence="1" id="KW-0472">Membrane</keyword>
<protein>
    <submittedName>
        <fullName evidence="2">Uncharacterized protein</fullName>
    </submittedName>
</protein>
<evidence type="ECO:0000313" key="3">
    <source>
        <dbReference type="Proteomes" id="UP000176300"/>
    </source>
</evidence>
<keyword evidence="1" id="KW-0812">Transmembrane</keyword>
<gene>
    <name evidence="2" type="ORF">A2373_03850</name>
</gene>
<proteinExistence type="predicted"/>
<reference evidence="2 3" key="1">
    <citation type="journal article" date="2016" name="Nat. Commun.">
        <title>Thousands of microbial genomes shed light on interconnected biogeochemical processes in an aquifer system.</title>
        <authorList>
            <person name="Anantharaman K."/>
            <person name="Brown C.T."/>
            <person name="Hug L.A."/>
            <person name="Sharon I."/>
            <person name="Castelle C.J."/>
            <person name="Probst A.J."/>
            <person name="Thomas B.C."/>
            <person name="Singh A."/>
            <person name="Wilkins M.J."/>
            <person name="Karaoz U."/>
            <person name="Brodie E.L."/>
            <person name="Williams K.H."/>
            <person name="Hubbard S.S."/>
            <person name="Banfield J.F."/>
        </authorList>
    </citation>
    <scope>NUCLEOTIDE SEQUENCE [LARGE SCALE GENOMIC DNA]</scope>
</reference>
<name>A0A1F6NG39_9BACT</name>
<dbReference type="AlphaFoldDB" id="A0A1F6NG39"/>
<dbReference type="STRING" id="1798697.A2373_03850"/>
<keyword evidence="1" id="KW-1133">Transmembrane helix</keyword>
<dbReference type="EMBL" id="MFQS01000030">
    <property type="protein sequence ID" value="OGH82748.1"/>
    <property type="molecule type" value="Genomic_DNA"/>
</dbReference>
<evidence type="ECO:0000256" key="1">
    <source>
        <dbReference type="SAM" id="Phobius"/>
    </source>
</evidence>
<comment type="caution">
    <text evidence="2">The sequence shown here is derived from an EMBL/GenBank/DDBJ whole genome shotgun (WGS) entry which is preliminary data.</text>
</comment>
<feature type="transmembrane region" description="Helical" evidence="1">
    <location>
        <begin position="14"/>
        <end position="32"/>
    </location>
</feature>
<organism evidence="2 3">
    <name type="scientific">Candidatus Magasanikbacteria bacterium RIFOXYB1_FULL_40_15</name>
    <dbReference type="NCBI Taxonomy" id="1798697"/>
    <lineage>
        <taxon>Bacteria</taxon>
        <taxon>Candidatus Magasanikiibacteriota</taxon>
    </lineage>
</organism>
<sequence>MANFTIIRVKLHDIYKKIYGIMSLIWFGGSFVENHIMEPYHLKAVFQLMAGGCAIVFVLTFVRGKICFPC</sequence>
<dbReference type="Proteomes" id="UP000176300">
    <property type="component" value="Unassembled WGS sequence"/>
</dbReference>
<evidence type="ECO:0000313" key="2">
    <source>
        <dbReference type="EMBL" id="OGH82748.1"/>
    </source>
</evidence>
<feature type="transmembrane region" description="Helical" evidence="1">
    <location>
        <begin position="44"/>
        <end position="62"/>
    </location>
</feature>
<accession>A0A1F6NG39</accession>